<accession>A0A5M8RTS4</accession>
<dbReference type="AlphaFoldDB" id="A0A5M8RTS4"/>
<keyword evidence="1" id="KW-0472">Membrane</keyword>
<protein>
    <submittedName>
        <fullName evidence="2">Uncharacterized protein</fullName>
    </submittedName>
</protein>
<comment type="caution">
    <text evidence="2">The sequence shown here is derived from an EMBL/GenBank/DDBJ whole genome shotgun (WGS) entry which is preliminary data.</text>
</comment>
<reference evidence="2 3" key="1">
    <citation type="submission" date="2018-08" db="EMBL/GenBank/DDBJ databases">
        <title>Bacillus phenotypic plasticity.</title>
        <authorList>
            <person name="Hurtado E."/>
        </authorList>
    </citation>
    <scope>NUCLEOTIDE SEQUENCE [LARGE SCALE GENOMIC DNA]</scope>
    <source>
        <strain evidence="2 3">427</strain>
    </source>
</reference>
<sequence>MNQNVNRSPYDKVYDFLLNEGPIIVQEKFTNSLYHPSEQFQTSLYEVSDKKEKVTLAKVTVPKFTDNNDFEKAVRLAKCYGLYNLAKKYTRLMRGFLFLNNYLSNHLRDMLTWREAQKILQSLDIIDKPELLKREKLSEKLFSPKYRYSTSLQEFIRVYQKDREHFCKAHSLTTFFRRVGHKVLKVASLVVYTYVLFAVLVLFSRNNIPLPFDMDKTLKDMSAIQIIEFWQRSIMLGITIFVPFKIFKWVWRGKQ</sequence>
<evidence type="ECO:0000313" key="3">
    <source>
        <dbReference type="Proteomes" id="UP000324326"/>
    </source>
</evidence>
<evidence type="ECO:0000313" key="2">
    <source>
        <dbReference type="EMBL" id="KAA6451339.1"/>
    </source>
</evidence>
<dbReference type="Proteomes" id="UP000324326">
    <property type="component" value="Unassembled WGS sequence"/>
</dbReference>
<keyword evidence="1" id="KW-1133">Transmembrane helix</keyword>
<feature type="transmembrane region" description="Helical" evidence="1">
    <location>
        <begin position="223"/>
        <end position="244"/>
    </location>
</feature>
<keyword evidence="1" id="KW-0812">Transmembrane</keyword>
<organism evidence="2 3">
    <name type="scientific">Bacillus swezeyi</name>
    <dbReference type="NCBI Taxonomy" id="1925020"/>
    <lineage>
        <taxon>Bacteria</taxon>
        <taxon>Bacillati</taxon>
        <taxon>Bacillota</taxon>
        <taxon>Bacilli</taxon>
        <taxon>Bacillales</taxon>
        <taxon>Bacillaceae</taxon>
        <taxon>Bacillus</taxon>
    </lineage>
</organism>
<feature type="transmembrane region" description="Helical" evidence="1">
    <location>
        <begin position="183"/>
        <end position="203"/>
    </location>
</feature>
<dbReference type="EMBL" id="QSND01000002">
    <property type="protein sequence ID" value="KAA6451339.1"/>
    <property type="molecule type" value="Genomic_DNA"/>
</dbReference>
<gene>
    <name evidence="2" type="ORF">DX927_11225</name>
</gene>
<dbReference type="RefSeq" id="WP_148957226.1">
    <property type="nucleotide sequence ID" value="NZ_QSND01000002.1"/>
</dbReference>
<proteinExistence type="predicted"/>
<name>A0A5M8RTS4_9BACI</name>
<evidence type="ECO:0000256" key="1">
    <source>
        <dbReference type="SAM" id="Phobius"/>
    </source>
</evidence>